<protein>
    <submittedName>
        <fullName evidence="1">Uncharacterized protein</fullName>
    </submittedName>
</protein>
<name>A0A1J3HQW0_NOCCA</name>
<organism evidence="1">
    <name type="scientific">Noccaea caerulescens</name>
    <name type="common">Alpine penny-cress</name>
    <name type="synonym">Thlaspi caerulescens</name>
    <dbReference type="NCBI Taxonomy" id="107243"/>
    <lineage>
        <taxon>Eukaryota</taxon>
        <taxon>Viridiplantae</taxon>
        <taxon>Streptophyta</taxon>
        <taxon>Embryophyta</taxon>
        <taxon>Tracheophyta</taxon>
        <taxon>Spermatophyta</taxon>
        <taxon>Magnoliopsida</taxon>
        <taxon>eudicotyledons</taxon>
        <taxon>Gunneridae</taxon>
        <taxon>Pentapetalae</taxon>
        <taxon>rosids</taxon>
        <taxon>malvids</taxon>
        <taxon>Brassicales</taxon>
        <taxon>Brassicaceae</taxon>
        <taxon>Coluteocarpeae</taxon>
        <taxon>Noccaea</taxon>
    </lineage>
</organism>
<dbReference type="AlphaFoldDB" id="A0A1J3HQW0"/>
<dbReference type="EMBL" id="GEVL01008137">
    <property type="protein sequence ID" value="JAU69204.1"/>
    <property type="molecule type" value="Transcribed_RNA"/>
</dbReference>
<sequence>MRTLFYLISKSNILVYFMCGKCGQTGWTAIIWFNKAPAKERRRASVEASEKHCTTAGAPELECTTEAAPELGCTMTGALK</sequence>
<proteinExistence type="predicted"/>
<reference evidence="1" key="1">
    <citation type="submission" date="2016-07" db="EMBL/GenBank/DDBJ databases">
        <title>De novo transcriptome assembly of four accessions of the metal hyperaccumulator plant Noccaea caerulescens.</title>
        <authorList>
            <person name="Blande D."/>
            <person name="Halimaa P."/>
            <person name="Tervahauta A.I."/>
            <person name="Aarts M.G."/>
            <person name="Karenlampi S.O."/>
        </authorList>
    </citation>
    <scope>NUCLEOTIDE SEQUENCE</scope>
</reference>
<evidence type="ECO:0000313" key="1">
    <source>
        <dbReference type="EMBL" id="JAU69204.1"/>
    </source>
</evidence>
<accession>A0A1J3HQW0</accession>
<gene>
    <name evidence="1" type="ORF">LE_TR15708_c0_g1_i1_g.50151</name>
</gene>